<accession>A0ACB8WVZ3</accession>
<sequence>MLGLLRGKALTWAEVRFAGWILEGLTYSTFQEFRQVFDVPVSPFCASSHLLAITQGRRSVVDYILEFRTLAAEVDWSEDSLLRSFPTRPSFASASNGWIQFLTGHPDYLWNHHPVVLALLQRPRALQPLRNPCSWEGCTSHWRNAVARSGQALINSGAEESFMDVQVAEQAGIPSEPVEKPCNTLTVDGMVLAQGATIFTKLDLRNAYHLVWIREGNEWKTAFNTLVGHFENLSDHQLHVPQVLQRLLENNLHPDPEKEAVPLTALTSPSHPFTWTEEAEKAFNRLRTLFTTAPVLVQHDPALQFVVEVDASDI</sequence>
<keyword evidence="2" id="KW-1185">Reference proteome</keyword>
<name>A0ACB8WVZ3_9TELE</name>
<evidence type="ECO:0000313" key="2">
    <source>
        <dbReference type="Proteomes" id="UP000831701"/>
    </source>
</evidence>
<organism evidence="1 2">
    <name type="scientific">Scortum barcoo</name>
    <name type="common">barcoo grunter</name>
    <dbReference type="NCBI Taxonomy" id="214431"/>
    <lineage>
        <taxon>Eukaryota</taxon>
        <taxon>Metazoa</taxon>
        <taxon>Chordata</taxon>
        <taxon>Craniata</taxon>
        <taxon>Vertebrata</taxon>
        <taxon>Euteleostomi</taxon>
        <taxon>Actinopterygii</taxon>
        <taxon>Neopterygii</taxon>
        <taxon>Teleostei</taxon>
        <taxon>Neoteleostei</taxon>
        <taxon>Acanthomorphata</taxon>
        <taxon>Eupercaria</taxon>
        <taxon>Centrarchiformes</taxon>
        <taxon>Terapontoidei</taxon>
        <taxon>Terapontidae</taxon>
        <taxon>Scortum</taxon>
    </lineage>
</organism>
<dbReference type="EMBL" id="CM041535">
    <property type="protein sequence ID" value="KAI3371830.1"/>
    <property type="molecule type" value="Genomic_DNA"/>
</dbReference>
<reference evidence="1" key="1">
    <citation type="submission" date="2022-04" db="EMBL/GenBank/DDBJ databases">
        <title>Jade perch genome.</title>
        <authorList>
            <person name="Chao B."/>
        </authorList>
    </citation>
    <scope>NUCLEOTIDE SEQUENCE</scope>
    <source>
        <strain evidence="1">CB-2022</strain>
    </source>
</reference>
<proteinExistence type="predicted"/>
<protein>
    <submittedName>
        <fullName evidence="1">Uncharacterized protein</fullName>
    </submittedName>
</protein>
<evidence type="ECO:0000313" key="1">
    <source>
        <dbReference type="EMBL" id="KAI3371830.1"/>
    </source>
</evidence>
<gene>
    <name evidence="1" type="ORF">L3Q82_006711</name>
</gene>
<dbReference type="Proteomes" id="UP000831701">
    <property type="component" value="Chromosome 5"/>
</dbReference>
<comment type="caution">
    <text evidence="1">The sequence shown here is derived from an EMBL/GenBank/DDBJ whole genome shotgun (WGS) entry which is preliminary data.</text>
</comment>